<dbReference type="Proteomes" id="UP001153269">
    <property type="component" value="Unassembled WGS sequence"/>
</dbReference>
<evidence type="ECO:0000313" key="3">
    <source>
        <dbReference type="Proteomes" id="UP001153269"/>
    </source>
</evidence>
<keyword evidence="3" id="KW-1185">Reference proteome</keyword>
<dbReference type="AlphaFoldDB" id="A0A9N7ZDG1"/>
<gene>
    <name evidence="2" type="ORF">PLEPLA_LOCUS47858</name>
</gene>
<protein>
    <submittedName>
        <fullName evidence="2">Uncharacterized protein</fullName>
    </submittedName>
</protein>
<comment type="caution">
    <text evidence="2">The sequence shown here is derived from an EMBL/GenBank/DDBJ whole genome shotgun (WGS) entry which is preliminary data.</text>
</comment>
<reference evidence="2" key="1">
    <citation type="submission" date="2020-03" db="EMBL/GenBank/DDBJ databases">
        <authorList>
            <person name="Weist P."/>
        </authorList>
    </citation>
    <scope>NUCLEOTIDE SEQUENCE</scope>
</reference>
<accession>A0A9N7ZDG1</accession>
<sequence>MHLVVETHWTTEPPAWSSESCSIGVRRILVRAGIFIHQALQSSGGLEAVSEETKGQSSAGRRGKRDEESPTGRYGLISTEGTRRSANTLLGTTPVLMSGRLGRQRRNRLGAAFHQRSDPWLLVTGNLAPSRHPASSLWAAVAEGRTQTSQDEEEEEPYTWKTKTSTWKHEEIPDLLVMRADAGVDELHTVSISCTDLQYLHEADEPLLGSKDASLIFPLHHQPLTDSSSRLADTAKTLLKRDVTYSPLFDLAAKSHACTSSCRIRGLVED</sequence>
<dbReference type="EMBL" id="CADEAL010004457">
    <property type="protein sequence ID" value="CAB1460021.1"/>
    <property type="molecule type" value="Genomic_DNA"/>
</dbReference>
<evidence type="ECO:0000313" key="2">
    <source>
        <dbReference type="EMBL" id="CAB1460021.1"/>
    </source>
</evidence>
<proteinExistence type="predicted"/>
<name>A0A9N7ZDG1_PLEPL</name>
<feature type="region of interest" description="Disordered" evidence="1">
    <location>
        <begin position="45"/>
        <end position="82"/>
    </location>
</feature>
<organism evidence="2 3">
    <name type="scientific">Pleuronectes platessa</name>
    <name type="common">European plaice</name>
    <dbReference type="NCBI Taxonomy" id="8262"/>
    <lineage>
        <taxon>Eukaryota</taxon>
        <taxon>Metazoa</taxon>
        <taxon>Chordata</taxon>
        <taxon>Craniata</taxon>
        <taxon>Vertebrata</taxon>
        <taxon>Euteleostomi</taxon>
        <taxon>Actinopterygii</taxon>
        <taxon>Neopterygii</taxon>
        <taxon>Teleostei</taxon>
        <taxon>Neoteleostei</taxon>
        <taxon>Acanthomorphata</taxon>
        <taxon>Carangaria</taxon>
        <taxon>Pleuronectiformes</taxon>
        <taxon>Pleuronectoidei</taxon>
        <taxon>Pleuronectidae</taxon>
        <taxon>Pleuronectes</taxon>
    </lineage>
</organism>
<evidence type="ECO:0000256" key="1">
    <source>
        <dbReference type="SAM" id="MobiDB-lite"/>
    </source>
</evidence>